<dbReference type="CDD" id="cd02440">
    <property type="entry name" value="AdoMet_MTases"/>
    <property type="match status" value="1"/>
</dbReference>
<evidence type="ECO:0000256" key="1">
    <source>
        <dbReference type="ARBA" id="ARBA00022603"/>
    </source>
</evidence>
<name>A0A7T7M813_9ACTO</name>
<evidence type="ECO:0000256" key="3">
    <source>
        <dbReference type="ARBA" id="ARBA00022691"/>
    </source>
</evidence>
<evidence type="ECO:0000256" key="2">
    <source>
        <dbReference type="ARBA" id="ARBA00022679"/>
    </source>
</evidence>
<dbReference type="InterPro" id="IPR014816">
    <property type="entry name" value="tRNA_MeTrfase_Gcd14"/>
</dbReference>
<dbReference type="AlphaFoldDB" id="A0A7T7M813"/>
<dbReference type="InterPro" id="IPR049470">
    <property type="entry name" value="TRM61_C"/>
</dbReference>
<reference evidence="7 8" key="1">
    <citation type="submission" date="2020-12" db="EMBL/GenBank/DDBJ databases">
        <authorList>
            <person name="Zhou J."/>
        </authorList>
    </citation>
    <scope>NUCLEOTIDE SEQUENCE [LARGE SCALE GENOMIC DNA]</scope>
    <source>
        <strain evidence="7 8">CCUG 61299</strain>
    </source>
</reference>
<evidence type="ECO:0000256" key="4">
    <source>
        <dbReference type="ARBA" id="ARBA00022694"/>
    </source>
</evidence>
<dbReference type="EMBL" id="CP066802">
    <property type="protein sequence ID" value="QQM66607.1"/>
    <property type="molecule type" value="Genomic_DNA"/>
</dbReference>
<sequence>MSDKQETVPAPGAVADASVSTGSTLPPDGVPAAASSAPAPPRLPVRHLTQEVLGQAGRRGPFRYGERIQVTDVKGAKNTFQLDPAGYFQSVRGSFHHRDVVGREEGTVLVTETGHELLLLRPLLADYVLSMPRGAQVVYAKDSGQVVAMGDIFPGARVIEAGVGSGALTMNLLSAIGEQGHLLSIERRHDFAQIAASNVDCWFGRHHPAWELRAGDFNEVVAQHVQDGSVDRVVLDMLAPWECVAQGARALAPGGVFLAYVATTTQLSRTVEALRHSGLFTEPESWESLVRTWNVDGLSVRPDHRMVAHTGFLLTARRLAAGSRPLTRKRPPARGAYDEGGYWVPQDVKERTSTDKKVRRVLRDSLAKQPDDATAVLTDDTGGHD</sequence>
<dbReference type="Pfam" id="PF14801">
    <property type="entry name" value="TrmI-like_N"/>
    <property type="match status" value="1"/>
</dbReference>
<keyword evidence="2 7" id="KW-0808">Transferase</keyword>
<dbReference type="InterPro" id="IPR029063">
    <property type="entry name" value="SAM-dependent_MTases_sf"/>
</dbReference>
<dbReference type="Gene3D" id="3.10.330.20">
    <property type="match status" value="1"/>
</dbReference>
<dbReference type="GO" id="GO:0031515">
    <property type="term" value="C:tRNA (m1A) methyltransferase complex"/>
    <property type="evidence" value="ECO:0007669"/>
    <property type="project" value="InterPro"/>
</dbReference>
<keyword evidence="4" id="KW-0819">tRNA processing</keyword>
<dbReference type="RefSeq" id="WP_200274697.1">
    <property type="nucleotide sequence ID" value="NZ_CP066802.1"/>
</dbReference>
<dbReference type="GO" id="GO:0160107">
    <property type="term" value="F:tRNA (adenine(58)-N1)-methyltransferase activity"/>
    <property type="evidence" value="ECO:0007669"/>
    <property type="project" value="InterPro"/>
</dbReference>
<dbReference type="FunFam" id="3.40.50.150:FF:000019">
    <property type="entry name" value="tRNA (adenine(58)-N(1))-methyltransferase TrmI"/>
    <property type="match status" value="1"/>
</dbReference>
<feature type="domain" description="tRNA (adenine(58)-N(1))-methyltransferase catalytic subunit TRM61 C-terminal" evidence="6">
    <location>
        <begin position="127"/>
        <end position="296"/>
    </location>
</feature>
<gene>
    <name evidence="7" type="ORF">JG540_05665</name>
</gene>
<accession>A0A7T7M813</accession>
<evidence type="ECO:0000313" key="8">
    <source>
        <dbReference type="Proteomes" id="UP000595895"/>
    </source>
</evidence>
<evidence type="ECO:0000259" key="6">
    <source>
        <dbReference type="Pfam" id="PF08704"/>
    </source>
</evidence>
<feature type="region of interest" description="Disordered" evidence="5">
    <location>
        <begin position="1"/>
        <end position="43"/>
    </location>
</feature>
<keyword evidence="1 7" id="KW-0489">Methyltransferase</keyword>
<protein>
    <submittedName>
        <fullName evidence="7">tRNA (Adenine-N1)-methyltransferase</fullName>
    </submittedName>
</protein>
<dbReference type="PANTHER" id="PTHR12133">
    <property type="entry name" value="TRNA (ADENINE(58)-N(1))-METHYLTRANSFERASE"/>
    <property type="match status" value="1"/>
</dbReference>
<dbReference type="Gene3D" id="3.40.50.150">
    <property type="entry name" value="Vaccinia Virus protein VP39"/>
    <property type="match status" value="1"/>
</dbReference>
<dbReference type="PANTHER" id="PTHR12133:SF1">
    <property type="entry name" value="TRNA (ADENINE(58)-N(1))-METHYLTRANSFERASE, MITOCHONDRIAL"/>
    <property type="match status" value="1"/>
</dbReference>
<evidence type="ECO:0000313" key="7">
    <source>
        <dbReference type="EMBL" id="QQM66607.1"/>
    </source>
</evidence>
<dbReference type="KEGG" id="awe:JG540_05665"/>
<proteinExistence type="predicted"/>
<dbReference type="SUPFAM" id="SSF53335">
    <property type="entry name" value="S-adenosyl-L-methionine-dependent methyltransferases"/>
    <property type="match status" value="1"/>
</dbReference>
<keyword evidence="8" id="KW-1185">Reference proteome</keyword>
<dbReference type="GO" id="GO:0030488">
    <property type="term" value="P:tRNA methylation"/>
    <property type="evidence" value="ECO:0007669"/>
    <property type="project" value="InterPro"/>
</dbReference>
<dbReference type="Pfam" id="PF08704">
    <property type="entry name" value="GCD14"/>
    <property type="match status" value="1"/>
</dbReference>
<keyword evidence="3" id="KW-0949">S-adenosyl-L-methionine</keyword>
<evidence type="ECO:0000256" key="5">
    <source>
        <dbReference type="SAM" id="MobiDB-lite"/>
    </source>
</evidence>
<dbReference type="PROSITE" id="PS51620">
    <property type="entry name" value="SAM_TRM61"/>
    <property type="match status" value="1"/>
</dbReference>
<dbReference type="Proteomes" id="UP000595895">
    <property type="component" value="Chromosome"/>
</dbReference>
<organism evidence="7 8">
    <name type="scientific">Actinomyces weissii</name>
    <dbReference type="NCBI Taxonomy" id="675090"/>
    <lineage>
        <taxon>Bacteria</taxon>
        <taxon>Bacillati</taxon>
        <taxon>Actinomycetota</taxon>
        <taxon>Actinomycetes</taxon>
        <taxon>Actinomycetales</taxon>
        <taxon>Actinomycetaceae</taxon>
        <taxon>Actinomyces</taxon>
    </lineage>
</organism>